<sequence length="135" mass="14669">MPDAPGLSGRWLGRYDYDGMAMEPVSFEADLTESSGSLGGRIFEPNTFRDDRGAALEARIDGQCSGDEVSFVKVYLGFDQGDDPVYAGTVDAARKRIEGRWSFAGLPGVSGRFVMMRKPRAAAVREQLAVEGIEI</sequence>
<dbReference type="Proteomes" id="UP000238338">
    <property type="component" value="Unassembled WGS sequence"/>
</dbReference>
<reference evidence="1 2" key="1">
    <citation type="submission" date="2018-02" db="EMBL/GenBank/DDBJ databases">
        <title>Genomic Encyclopedia of Archaeal and Bacterial Type Strains, Phase II (KMG-II): from individual species to whole genera.</title>
        <authorList>
            <person name="Goeker M."/>
        </authorList>
    </citation>
    <scope>NUCLEOTIDE SEQUENCE [LARGE SCALE GENOMIC DNA]</scope>
    <source>
        <strain evidence="1 2">DSM 18921</strain>
    </source>
</reference>
<proteinExistence type="predicted"/>
<dbReference type="RefSeq" id="WP_105515697.1">
    <property type="nucleotide sequence ID" value="NZ_PVEP01000007.1"/>
</dbReference>
<evidence type="ECO:0000313" key="2">
    <source>
        <dbReference type="Proteomes" id="UP000238338"/>
    </source>
</evidence>
<organism evidence="1 2">
    <name type="scientific">Albidovulum denitrificans</name>
    <dbReference type="NCBI Taxonomy" id="404881"/>
    <lineage>
        <taxon>Bacteria</taxon>
        <taxon>Pseudomonadati</taxon>
        <taxon>Pseudomonadota</taxon>
        <taxon>Alphaproteobacteria</taxon>
        <taxon>Rhodobacterales</taxon>
        <taxon>Paracoccaceae</taxon>
        <taxon>Albidovulum</taxon>
    </lineage>
</organism>
<evidence type="ECO:0000313" key="1">
    <source>
        <dbReference type="EMBL" id="PQV55800.1"/>
    </source>
</evidence>
<dbReference type="EMBL" id="PVEP01000007">
    <property type="protein sequence ID" value="PQV55800.1"/>
    <property type="molecule type" value="Genomic_DNA"/>
</dbReference>
<name>A0A2S8S4S2_9RHOB</name>
<gene>
    <name evidence="1" type="ORF">LX70_03123</name>
</gene>
<keyword evidence="2" id="KW-1185">Reference proteome</keyword>
<dbReference type="OrthoDB" id="6194699at2"/>
<comment type="caution">
    <text evidence="1">The sequence shown here is derived from an EMBL/GenBank/DDBJ whole genome shotgun (WGS) entry which is preliminary data.</text>
</comment>
<protein>
    <submittedName>
        <fullName evidence="1">Uncharacterized protein</fullName>
    </submittedName>
</protein>
<dbReference type="AlphaFoldDB" id="A0A2S8S4S2"/>
<accession>A0A2S8S4S2</accession>